<dbReference type="Gene3D" id="3.30.700.10">
    <property type="entry name" value="Glycoprotein, Type 4 Pilin"/>
    <property type="match status" value="1"/>
</dbReference>
<dbReference type="AlphaFoldDB" id="A0A6P2DLR7"/>
<accession>A0A6P2DLR7</accession>
<evidence type="ECO:0000256" key="1">
    <source>
        <dbReference type="SAM" id="MobiDB-lite"/>
    </source>
</evidence>
<keyword evidence="3" id="KW-1185">Reference proteome</keyword>
<name>A0A6P2DLR7_9BACT</name>
<organism evidence="2 3">
    <name type="scientific">Gemmata massiliana</name>
    <dbReference type="NCBI Taxonomy" id="1210884"/>
    <lineage>
        <taxon>Bacteria</taxon>
        <taxon>Pseudomonadati</taxon>
        <taxon>Planctomycetota</taxon>
        <taxon>Planctomycetia</taxon>
        <taxon>Gemmatales</taxon>
        <taxon>Gemmataceae</taxon>
        <taxon>Gemmata</taxon>
    </lineage>
</organism>
<reference evidence="2 3" key="1">
    <citation type="submission" date="2019-05" db="EMBL/GenBank/DDBJ databases">
        <authorList>
            <consortium name="Science for Life Laboratories"/>
        </authorList>
    </citation>
    <scope>NUCLEOTIDE SEQUENCE [LARGE SCALE GENOMIC DNA]</scope>
    <source>
        <strain evidence="2">Soil9</strain>
    </source>
</reference>
<dbReference type="RefSeq" id="WP_162673025.1">
    <property type="nucleotide sequence ID" value="NZ_LR593886.1"/>
</dbReference>
<feature type="region of interest" description="Disordered" evidence="1">
    <location>
        <begin position="490"/>
        <end position="516"/>
    </location>
</feature>
<proteinExistence type="predicted"/>
<protein>
    <submittedName>
        <fullName evidence="2">Marine sediment metagenome DNA, contig: S12H4_L01240</fullName>
    </submittedName>
</protein>
<dbReference type="KEGG" id="gms:SOIL9_71860"/>
<evidence type="ECO:0000313" key="2">
    <source>
        <dbReference type="EMBL" id="VTS03429.1"/>
    </source>
</evidence>
<dbReference type="Proteomes" id="UP000464178">
    <property type="component" value="Chromosome"/>
</dbReference>
<gene>
    <name evidence="2" type="ORF">SOIL9_71860</name>
</gene>
<sequence>MNAILLPAILLACTADDAPPAPKLPLGKDTTYVTGPLDKHGYIDYEAALNAELSKGITPEKNANALLALAFGPAPEGGDGIPLDYYRWLDVPVPPKQGDYFVNIYAYVHNKLGISGDRLEAVFDAQSRFSQRPWASKDCPPLAEWLEANQKPLALAIEGLKRPEYFNPLVSRRKEGDPSNLIGALLHTVQKYRELASALTARAMLRLQEKKFDEAWQDLLACHRLGRFVTRGGTLIESLVGIAIGQIASNATVTYLERADLTSKQAMQCQKDLRDLPRGTALTDKIGVSERMMGLDALQLIRRGGAGGLAGLVGNEAPPIADEKKALEMMDWTAVMQTMNKWYDRLGAATKIKDRAARDKEFKKIAEEYQVTKKDLADPEKMKKLLDGKDGGKVVGKALGDVLMGLLSPALEKVQSAHDRSRQVDTNLQIAFALAAYNKDHGRYPAKLTDLTPKYLANVPDDVFVDKPLTYKPSEKGYLFYSVGVNGKDDGGSGYSDDPPGDDLRVKMPQPELKKK</sequence>
<evidence type="ECO:0000313" key="3">
    <source>
        <dbReference type="Proteomes" id="UP000464178"/>
    </source>
</evidence>
<dbReference type="EMBL" id="LR593886">
    <property type="protein sequence ID" value="VTS03429.1"/>
    <property type="molecule type" value="Genomic_DNA"/>
</dbReference>